<keyword evidence="3" id="KW-1185">Reference proteome</keyword>
<feature type="domain" description="Transposase IS4-like" evidence="1">
    <location>
        <begin position="26"/>
        <end position="131"/>
    </location>
</feature>
<evidence type="ECO:0000313" key="2">
    <source>
        <dbReference type="EMBL" id="NSL54536.1"/>
    </source>
</evidence>
<dbReference type="PANTHER" id="PTHR33803">
    <property type="entry name" value="IS1478 TRANSPOSASE"/>
    <property type="match status" value="1"/>
</dbReference>
<sequence>MCRNSAVKDKLYAWHAPEVECIAKGKARKPYEFGVKVSLAVTAKEGFVVGALSMLGNPYDGHSLGEQLEQVDTLTGVRPKQAFMDRGYRGADVPEGCTMYISGQKRGVTAAQALDQAAQRHRATHLPHEERRTARALSPQRCRRARNACRVVQCRPQPAPVV</sequence>
<comment type="caution">
    <text evidence="2">The sequence shown here is derived from an EMBL/GenBank/DDBJ whole genome shotgun (WGS) entry which is preliminary data.</text>
</comment>
<name>A0ABX2IJQ7_9RHOO</name>
<dbReference type="PANTHER" id="PTHR33803:SF3">
    <property type="entry name" value="BLL1974 PROTEIN"/>
    <property type="match status" value="1"/>
</dbReference>
<gene>
    <name evidence="2" type="ORF">HJ583_005840</name>
</gene>
<accession>A0ABX2IJQ7</accession>
<organism evidence="2 3">
    <name type="scientific">Uliginosibacterium aquaticum</name>
    <dbReference type="NCBI Taxonomy" id="2731212"/>
    <lineage>
        <taxon>Bacteria</taxon>
        <taxon>Pseudomonadati</taxon>
        <taxon>Pseudomonadota</taxon>
        <taxon>Betaproteobacteria</taxon>
        <taxon>Rhodocyclales</taxon>
        <taxon>Zoogloeaceae</taxon>
        <taxon>Uliginosibacterium</taxon>
    </lineage>
</organism>
<evidence type="ECO:0000259" key="1">
    <source>
        <dbReference type="Pfam" id="PF01609"/>
    </source>
</evidence>
<proteinExistence type="predicted"/>
<reference evidence="2 3" key="1">
    <citation type="submission" date="2020-06" db="EMBL/GenBank/DDBJ databases">
        <title>Draft genome of Uliginosibacterium sp. IMCC34675.</title>
        <authorList>
            <person name="Song J."/>
        </authorList>
    </citation>
    <scope>NUCLEOTIDE SEQUENCE [LARGE SCALE GENOMIC DNA]</scope>
    <source>
        <strain evidence="2 3">IMCC34675</strain>
    </source>
</reference>
<evidence type="ECO:0000313" key="3">
    <source>
        <dbReference type="Proteomes" id="UP000778523"/>
    </source>
</evidence>
<protein>
    <submittedName>
        <fullName evidence="2">Transposase</fullName>
    </submittedName>
</protein>
<dbReference type="EMBL" id="JABCSC020000001">
    <property type="protein sequence ID" value="NSL54536.1"/>
    <property type="molecule type" value="Genomic_DNA"/>
</dbReference>
<dbReference type="Pfam" id="PF01609">
    <property type="entry name" value="DDE_Tnp_1"/>
    <property type="match status" value="1"/>
</dbReference>
<dbReference type="InterPro" id="IPR002559">
    <property type="entry name" value="Transposase_11"/>
</dbReference>
<dbReference type="Proteomes" id="UP000778523">
    <property type="component" value="Unassembled WGS sequence"/>
</dbReference>